<evidence type="ECO:0000313" key="7">
    <source>
        <dbReference type="Proteomes" id="UP000708208"/>
    </source>
</evidence>
<dbReference type="GO" id="GO:0005524">
    <property type="term" value="F:ATP binding"/>
    <property type="evidence" value="ECO:0007669"/>
    <property type="project" value="UniProtKB-UniRule"/>
</dbReference>
<dbReference type="PROSITE" id="PS50011">
    <property type="entry name" value="PROTEIN_KINASE_DOM"/>
    <property type="match status" value="1"/>
</dbReference>
<dbReference type="GO" id="GO:0005737">
    <property type="term" value="C:cytoplasm"/>
    <property type="evidence" value="ECO:0007669"/>
    <property type="project" value="TreeGrafter"/>
</dbReference>
<comment type="similarity">
    <text evidence="4">Belongs to the protein kinase superfamily.</text>
</comment>
<dbReference type="EMBL" id="CAJVCH010546255">
    <property type="protein sequence ID" value="CAG7828140.1"/>
    <property type="molecule type" value="Genomic_DNA"/>
</dbReference>
<dbReference type="AlphaFoldDB" id="A0A8J2LU81"/>
<evidence type="ECO:0000256" key="3">
    <source>
        <dbReference type="PROSITE-ProRule" id="PRU10141"/>
    </source>
</evidence>
<dbReference type="InterPro" id="IPR000719">
    <property type="entry name" value="Prot_kinase_dom"/>
</dbReference>
<comment type="caution">
    <text evidence="6">The sequence shown here is derived from an EMBL/GenBank/DDBJ whole genome shotgun (WGS) entry which is preliminary data.</text>
</comment>
<feature type="domain" description="Protein kinase" evidence="5">
    <location>
        <begin position="58"/>
        <end position="323"/>
    </location>
</feature>
<keyword evidence="7" id="KW-1185">Reference proteome</keyword>
<keyword evidence="4" id="KW-0418">Kinase</keyword>
<evidence type="ECO:0000256" key="2">
    <source>
        <dbReference type="ARBA" id="ARBA00022840"/>
    </source>
</evidence>
<dbReference type="InterPro" id="IPR017441">
    <property type="entry name" value="Protein_kinase_ATP_BS"/>
</dbReference>
<proteinExistence type="inferred from homology"/>
<dbReference type="OrthoDB" id="541276at2759"/>
<dbReference type="PANTHER" id="PTHR24346:SF30">
    <property type="entry name" value="MATERNAL EMBRYONIC LEUCINE ZIPPER KINASE"/>
    <property type="match status" value="1"/>
</dbReference>
<dbReference type="Pfam" id="PF00069">
    <property type="entry name" value="Pkinase"/>
    <property type="match status" value="1"/>
</dbReference>
<dbReference type="PROSITE" id="PS00107">
    <property type="entry name" value="PROTEIN_KINASE_ATP"/>
    <property type="match status" value="1"/>
</dbReference>
<dbReference type="GO" id="GO:0035556">
    <property type="term" value="P:intracellular signal transduction"/>
    <property type="evidence" value="ECO:0007669"/>
    <property type="project" value="TreeGrafter"/>
</dbReference>
<keyword evidence="2 3" id="KW-0067">ATP-binding</keyword>
<feature type="binding site" evidence="3">
    <location>
        <position position="87"/>
    </location>
    <ligand>
        <name>ATP</name>
        <dbReference type="ChEBI" id="CHEBI:30616"/>
    </ligand>
</feature>
<organism evidence="6 7">
    <name type="scientific">Allacma fusca</name>
    <dbReference type="NCBI Taxonomy" id="39272"/>
    <lineage>
        <taxon>Eukaryota</taxon>
        <taxon>Metazoa</taxon>
        <taxon>Ecdysozoa</taxon>
        <taxon>Arthropoda</taxon>
        <taxon>Hexapoda</taxon>
        <taxon>Collembola</taxon>
        <taxon>Symphypleona</taxon>
        <taxon>Sminthuridae</taxon>
        <taxon>Allacma</taxon>
    </lineage>
</organism>
<dbReference type="PROSITE" id="PS00108">
    <property type="entry name" value="PROTEIN_KINASE_ST"/>
    <property type="match status" value="1"/>
</dbReference>
<sequence>MDPPVMPMPQGLWKTNERPYFHSPNGPVNKFSRDLPWGIRSEVTDSPDTNLIAEEEGLEVNDLLGTGTFSSVYRGYWKFHKKDVAVKIYEKPRQNNPSQALPALKKVTAEVDALKCLSHPNITGFFGAMETKYRVYLVLELVENGNLLQYLKTTHPPGESPLSKKWFAQLASAVTYVHRKEIAHRDIKCENILLDKNLNIRLSDFGFAIPNITWFEDCANDVFVKVDEFCGSLAYMSPELVKKMEYCPILSDVWSMGIVLYAMLFAKFPYEQVSSQNIIHLSGKFRAPQGTKLSPALEDILRCIFQPAERRIRSYELLEKPWIEKEARAIFLGQMGHLSKDKSESILNWKNEKIPETIKEDLTPS</sequence>
<reference evidence="6" key="1">
    <citation type="submission" date="2021-06" db="EMBL/GenBank/DDBJ databases">
        <authorList>
            <person name="Hodson N. C."/>
            <person name="Mongue J. A."/>
            <person name="Jaron S. K."/>
        </authorList>
    </citation>
    <scope>NUCLEOTIDE SEQUENCE</scope>
</reference>
<dbReference type="PANTHER" id="PTHR24346">
    <property type="entry name" value="MAP/MICROTUBULE AFFINITY-REGULATING KINASE"/>
    <property type="match status" value="1"/>
</dbReference>
<keyword evidence="4" id="KW-0808">Transferase</keyword>
<dbReference type="InterPro" id="IPR008271">
    <property type="entry name" value="Ser/Thr_kinase_AS"/>
</dbReference>
<dbReference type="SMART" id="SM00220">
    <property type="entry name" value="S_TKc"/>
    <property type="match status" value="1"/>
</dbReference>
<dbReference type="GO" id="GO:0004674">
    <property type="term" value="F:protein serine/threonine kinase activity"/>
    <property type="evidence" value="ECO:0007669"/>
    <property type="project" value="UniProtKB-KW"/>
</dbReference>
<keyword evidence="1 3" id="KW-0547">Nucleotide-binding</keyword>
<name>A0A8J2LU81_9HEXA</name>
<evidence type="ECO:0000313" key="6">
    <source>
        <dbReference type="EMBL" id="CAG7828140.1"/>
    </source>
</evidence>
<protein>
    <recommendedName>
        <fullName evidence="5">Protein kinase domain-containing protein</fullName>
    </recommendedName>
</protein>
<keyword evidence="4" id="KW-0723">Serine/threonine-protein kinase</keyword>
<accession>A0A8J2LU81</accession>
<gene>
    <name evidence="6" type="ORF">AFUS01_LOCUS38086</name>
</gene>
<dbReference type="Proteomes" id="UP000708208">
    <property type="component" value="Unassembled WGS sequence"/>
</dbReference>
<evidence type="ECO:0000256" key="1">
    <source>
        <dbReference type="ARBA" id="ARBA00022741"/>
    </source>
</evidence>
<evidence type="ECO:0000256" key="4">
    <source>
        <dbReference type="RuleBase" id="RU000304"/>
    </source>
</evidence>
<evidence type="ECO:0000259" key="5">
    <source>
        <dbReference type="PROSITE" id="PS50011"/>
    </source>
</evidence>
<dbReference type="FunFam" id="1.10.510.10:FF:000571">
    <property type="entry name" value="Maternal embryonic leucine zipper kinase"/>
    <property type="match status" value="1"/>
</dbReference>